<accession>A0ABM0MHU3</accession>
<dbReference type="InterPro" id="IPR002641">
    <property type="entry name" value="PNPLA_dom"/>
</dbReference>
<evidence type="ECO:0000313" key="4">
    <source>
        <dbReference type="Proteomes" id="UP000694865"/>
    </source>
</evidence>
<comment type="caution">
    <text evidence="2">Lacks conserved residue(s) required for the propagation of feature annotation.</text>
</comment>
<organism evidence="4 5">
    <name type="scientific">Saccoglossus kowalevskii</name>
    <name type="common">Acorn worm</name>
    <dbReference type="NCBI Taxonomy" id="10224"/>
    <lineage>
        <taxon>Eukaryota</taxon>
        <taxon>Metazoa</taxon>
        <taxon>Hemichordata</taxon>
        <taxon>Enteropneusta</taxon>
        <taxon>Harrimaniidae</taxon>
        <taxon>Saccoglossus</taxon>
    </lineage>
</organism>
<proteinExistence type="predicted"/>
<keyword evidence="2" id="KW-0378">Hydrolase</keyword>
<evidence type="ECO:0000259" key="3">
    <source>
        <dbReference type="PROSITE" id="PS51635"/>
    </source>
</evidence>
<feature type="domain" description="PNPLA" evidence="3">
    <location>
        <begin position="3"/>
        <end position="172"/>
    </location>
</feature>
<protein>
    <submittedName>
        <fullName evidence="5">Patatin-like phospholipase domain-containing protein 2-like</fullName>
    </submittedName>
</protein>
<feature type="active site" description="Nucleophile" evidence="2">
    <location>
        <position position="39"/>
    </location>
</feature>
<dbReference type="Proteomes" id="UP000694865">
    <property type="component" value="Unplaced"/>
</dbReference>
<dbReference type="InterPro" id="IPR016035">
    <property type="entry name" value="Acyl_Trfase/lysoPLipase"/>
</dbReference>
<name>A0ABM0MHU3_SACKO</name>
<dbReference type="PROSITE" id="PS51635">
    <property type="entry name" value="PNPLA"/>
    <property type="match status" value="1"/>
</dbReference>
<keyword evidence="2" id="KW-0442">Lipid degradation</keyword>
<dbReference type="InterPro" id="IPR033562">
    <property type="entry name" value="PLPL"/>
</dbReference>
<reference evidence="5" key="1">
    <citation type="submission" date="2025-08" db="UniProtKB">
        <authorList>
            <consortium name="RefSeq"/>
        </authorList>
    </citation>
    <scope>IDENTIFICATION</scope>
    <source>
        <tissue evidence="5">Testes</tissue>
    </source>
</reference>
<evidence type="ECO:0000313" key="5">
    <source>
        <dbReference type="RefSeq" id="XP_006819584.1"/>
    </source>
</evidence>
<evidence type="ECO:0000256" key="1">
    <source>
        <dbReference type="ARBA" id="ARBA00023098"/>
    </source>
</evidence>
<sequence>MNLSFSGCGFLGIYHLGVGSCIKTHASELMVGARIAGASAGAIFGCLLVCDVGLGECTEDVLEIVMRARSHTLGPLHPSFNVTKIVQDGLRKVLPPDAHKCASGRLFVSLTRLSDGANVMISQFDSREDLIQALLCSAFIPFYSGLIPPSYKGVVRESDICPPSDDTSNYLHMKLSGTSIQLTPSNLYRLSRALFPPEPEIMTKMCRQGFEDALTFLKQSLVSCTRHLSLRSISEVNMSSMMLCEDGTDSVILEDDEEDYLIEEMEHCSDCNDKKQEFALIDNLPQPVLAALHHASESVNSSYIKSLVSIATLPCLLPIQSAYSIVTRFIDWIPHLPTDLQAFLYFMWQIAKYVVQHIEDGRHSYSARFSCQLAITESQRNLNNNSDSQSDMKNVNFQIEVGLKKTHRVKWQIGDEEIHLPLDTDDGIGSGGESCEESFDDLPPLLDETDIVLLDKYDSVAQGQKISSAPTPLTTNLSRS</sequence>
<dbReference type="Pfam" id="PF01734">
    <property type="entry name" value="Patatin"/>
    <property type="match status" value="1"/>
</dbReference>
<dbReference type="PANTHER" id="PTHR12406">
    <property type="entry name" value="CALCIUM-INDEPENDENT PHOSPHOLIPASE A2 IPLA2 -RELATED"/>
    <property type="match status" value="1"/>
</dbReference>
<gene>
    <name evidence="5" type="primary">LOC100374988</name>
</gene>
<feature type="short sequence motif" description="GXGXXG" evidence="2">
    <location>
        <begin position="7"/>
        <end position="12"/>
    </location>
</feature>
<evidence type="ECO:0000256" key="2">
    <source>
        <dbReference type="PROSITE-ProRule" id="PRU01161"/>
    </source>
</evidence>
<dbReference type="GeneID" id="100374988"/>
<dbReference type="SUPFAM" id="SSF52151">
    <property type="entry name" value="FabD/lysophospholipase-like"/>
    <property type="match status" value="1"/>
</dbReference>
<dbReference type="RefSeq" id="XP_006819584.1">
    <property type="nucleotide sequence ID" value="XM_006819521.1"/>
</dbReference>
<dbReference type="Gene3D" id="3.40.1090.10">
    <property type="entry name" value="Cytosolic phospholipase A2 catalytic domain"/>
    <property type="match status" value="1"/>
</dbReference>
<keyword evidence="4" id="KW-1185">Reference proteome</keyword>
<feature type="short sequence motif" description="GXSXG" evidence="2">
    <location>
        <begin position="37"/>
        <end position="41"/>
    </location>
</feature>
<dbReference type="PANTHER" id="PTHR12406:SF41">
    <property type="entry name" value="BRUMMER, ISOFORM B-RELATED"/>
    <property type="match status" value="1"/>
</dbReference>
<feature type="active site" description="Proton acceptor" evidence="2">
    <location>
        <position position="159"/>
    </location>
</feature>
<keyword evidence="1 2" id="KW-0443">Lipid metabolism</keyword>